<dbReference type="SMART" id="SM00347">
    <property type="entry name" value="HTH_MARR"/>
    <property type="match status" value="1"/>
</dbReference>
<dbReference type="SUPFAM" id="SSF46785">
    <property type="entry name" value="Winged helix' DNA-binding domain"/>
    <property type="match status" value="1"/>
</dbReference>
<dbReference type="GO" id="GO:0003677">
    <property type="term" value="F:DNA binding"/>
    <property type="evidence" value="ECO:0007669"/>
    <property type="project" value="UniProtKB-KW"/>
</dbReference>
<dbReference type="InterPro" id="IPR036388">
    <property type="entry name" value="WH-like_DNA-bd_sf"/>
</dbReference>
<dbReference type="Proteomes" id="UP000240624">
    <property type="component" value="Unassembled WGS sequence"/>
</dbReference>
<evidence type="ECO:0000313" key="7">
    <source>
        <dbReference type="Proteomes" id="UP000193495"/>
    </source>
</evidence>
<keyword evidence="3" id="KW-0804">Transcription</keyword>
<reference evidence="5 8" key="2">
    <citation type="submission" date="2018-03" db="EMBL/GenBank/DDBJ databases">
        <title>Genomic Encyclopedia of Archaeal and Bacterial Type Strains, Phase II (KMG-II): from individual species to whole genera.</title>
        <authorList>
            <person name="Goeker M."/>
        </authorList>
    </citation>
    <scope>NUCLEOTIDE SEQUENCE [LARGE SCALE GENOMIC DNA]</scope>
    <source>
        <strain evidence="5 8">DSM 29956</strain>
    </source>
</reference>
<evidence type="ECO:0000313" key="8">
    <source>
        <dbReference type="Proteomes" id="UP000240624"/>
    </source>
</evidence>
<evidence type="ECO:0000256" key="2">
    <source>
        <dbReference type="ARBA" id="ARBA00023125"/>
    </source>
</evidence>
<dbReference type="Gene3D" id="1.10.10.10">
    <property type="entry name" value="Winged helix-like DNA-binding domain superfamily/Winged helix DNA-binding domain"/>
    <property type="match status" value="1"/>
</dbReference>
<dbReference type="PANTHER" id="PTHR42756">
    <property type="entry name" value="TRANSCRIPTIONAL REGULATOR, MARR"/>
    <property type="match status" value="1"/>
</dbReference>
<name>A0A1X6ZL13_9RHOB</name>
<dbReference type="AlphaFoldDB" id="A0A1X6ZL13"/>
<evidence type="ECO:0000259" key="4">
    <source>
        <dbReference type="PROSITE" id="PS50995"/>
    </source>
</evidence>
<evidence type="ECO:0000313" key="5">
    <source>
        <dbReference type="EMBL" id="PSK80238.1"/>
    </source>
</evidence>
<organism evidence="6 7">
    <name type="scientific">Limimaricola soesokkakensis</name>
    <dbReference type="NCBI Taxonomy" id="1343159"/>
    <lineage>
        <taxon>Bacteria</taxon>
        <taxon>Pseudomonadati</taxon>
        <taxon>Pseudomonadota</taxon>
        <taxon>Alphaproteobacteria</taxon>
        <taxon>Rhodobacterales</taxon>
        <taxon>Paracoccaceae</taxon>
        <taxon>Limimaricola</taxon>
    </lineage>
</organism>
<dbReference type="InterPro" id="IPR000835">
    <property type="entry name" value="HTH_MarR-typ"/>
</dbReference>
<dbReference type="PANTHER" id="PTHR42756:SF1">
    <property type="entry name" value="TRANSCRIPTIONAL REPRESSOR OF EMRAB OPERON"/>
    <property type="match status" value="1"/>
</dbReference>
<dbReference type="RefSeq" id="WP_165761462.1">
    <property type="nucleotide sequence ID" value="NZ_FWFY01000007.1"/>
</dbReference>
<gene>
    <name evidence="5" type="ORF">CLV79_1266</name>
    <name evidence="6" type="ORF">LOS8367_02563</name>
</gene>
<dbReference type="InterPro" id="IPR036390">
    <property type="entry name" value="WH_DNA-bd_sf"/>
</dbReference>
<feature type="domain" description="HTH marR-type" evidence="4">
    <location>
        <begin position="4"/>
        <end position="136"/>
    </location>
</feature>
<dbReference type="PROSITE" id="PS50995">
    <property type="entry name" value="HTH_MARR_2"/>
    <property type="match status" value="1"/>
</dbReference>
<dbReference type="Pfam" id="PF12802">
    <property type="entry name" value="MarR_2"/>
    <property type="match status" value="1"/>
</dbReference>
<protein>
    <submittedName>
        <fullName evidence="5">DNA-binding MarR family transcriptional regulator</fullName>
    </submittedName>
    <submittedName>
        <fullName evidence="6">DNA-binding transcriptional repressor MarR</fullName>
    </submittedName>
</protein>
<dbReference type="GO" id="GO:0003700">
    <property type="term" value="F:DNA-binding transcription factor activity"/>
    <property type="evidence" value="ECO:0007669"/>
    <property type="project" value="InterPro"/>
</dbReference>
<proteinExistence type="predicted"/>
<evidence type="ECO:0000313" key="6">
    <source>
        <dbReference type="EMBL" id="SLN54463.1"/>
    </source>
</evidence>
<keyword evidence="2 6" id="KW-0238">DNA-binding</keyword>
<evidence type="ECO:0000256" key="3">
    <source>
        <dbReference type="ARBA" id="ARBA00023163"/>
    </source>
</evidence>
<sequence>MTTQHAKFHALLHSADLLEKRLTERLAPLGVRPRQARILVAIDVIGPTSQTVLAREFDITKGSMSTMIDRLLTLNLVVRHKSEKDKRGDVIALSPAGARMVVDIRSAWQDMDIMIGSMLGAEKEQILFELARELRTALGGVIPGEGQLKRAD</sequence>
<keyword evidence="8" id="KW-1185">Reference proteome</keyword>
<evidence type="ECO:0000256" key="1">
    <source>
        <dbReference type="ARBA" id="ARBA00023015"/>
    </source>
</evidence>
<accession>A0A1X6ZL13</accession>
<dbReference type="EMBL" id="PYGB01000026">
    <property type="protein sequence ID" value="PSK80238.1"/>
    <property type="molecule type" value="Genomic_DNA"/>
</dbReference>
<dbReference type="Proteomes" id="UP000193495">
    <property type="component" value="Unassembled WGS sequence"/>
</dbReference>
<reference evidence="6 7" key="1">
    <citation type="submission" date="2017-03" db="EMBL/GenBank/DDBJ databases">
        <authorList>
            <person name="Afonso C.L."/>
            <person name="Miller P.J."/>
            <person name="Scott M.A."/>
            <person name="Spackman E."/>
            <person name="Goraichik I."/>
            <person name="Dimitrov K.M."/>
            <person name="Suarez D.L."/>
            <person name="Swayne D.E."/>
        </authorList>
    </citation>
    <scope>NUCLEOTIDE SEQUENCE [LARGE SCALE GENOMIC DNA]</scope>
    <source>
        <strain evidence="6 7">CECT 8367</strain>
    </source>
</reference>
<keyword evidence="1" id="KW-0805">Transcription regulation</keyword>
<dbReference type="EMBL" id="FWFY01000007">
    <property type="protein sequence ID" value="SLN54463.1"/>
    <property type="molecule type" value="Genomic_DNA"/>
</dbReference>